<keyword evidence="4 8" id="KW-0479">Metal-binding</keyword>
<feature type="compositionally biased region" description="Basic and acidic residues" evidence="9">
    <location>
        <begin position="1"/>
        <end position="11"/>
    </location>
</feature>
<dbReference type="PRINTS" id="PR00359">
    <property type="entry name" value="BP450"/>
</dbReference>
<sequence>MKGIESNKGEESVMLSSPRIAKRPAPPGPNLWQTVRYGIQMVRGRDVNEIFGEMHRKFGRISKIGRYVLIVGRDECRNVLTASIDEIQRSPLAEKGVETLGGLDGKKHTHHRMIVMQAFRHERFEEYIPRMERLIKERILKWNGPVRLMEQLRELTLDIMIETMVGIVPGSDEHARFLSHYWPITHRGKKSSIPCSHYQKAMKSKRAMWWILKKKHAERPDEPTALNIMFRASQASKQGPLTEDELISYAYMLTEFGESDVAALTTYALFEMLSSPQWLNSFEQELAQFSGSSVDLKMLNRLSFIQHSISEAERLHPPVPFIARQAMVDMTFKGFRIKKGSKFICSIEQTHLLEELFDNATVFDPNRFARSGDEHKAPFSLLGFGGGSHSCVAKQYSQLLSVLIVFLLGETFAMSDCYLVPGTAQEKGAKIDLSSIEVDFRLRVQ</sequence>
<evidence type="ECO:0000256" key="2">
    <source>
        <dbReference type="ARBA" id="ARBA00010617"/>
    </source>
</evidence>
<evidence type="ECO:0000256" key="4">
    <source>
        <dbReference type="ARBA" id="ARBA00022723"/>
    </source>
</evidence>
<dbReference type="PANTHER" id="PTHR24286:SF24">
    <property type="entry name" value="LANOSTEROL 14-ALPHA DEMETHYLASE"/>
    <property type="match status" value="1"/>
</dbReference>
<organism evidence="10 11">
    <name type="scientific">Paenibacillus curdlanolyticus YK9</name>
    <dbReference type="NCBI Taxonomy" id="717606"/>
    <lineage>
        <taxon>Bacteria</taxon>
        <taxon>Bacillati</taxon>
        <taxon>Bacillota</taxon>
        <taxon>Bacilli</taxon>
        <taxon>Bacillales</taxon>
        <taxon>Paenibacillaceae</taxon>
        <taxon>Paenibacillus</taxon>
    </lineage>
</organism>
<dbReference type="AlphaFoldDB" id="E0I744"/>
<comment type="similarity">
    <text evidence="2 8">Belongs to the cytochrome P450 family.</text>
</comment>
<protein>
    <submittedName>
        <fullName evidence="10">Cytochrome P450</fullName>
    </submittedName>
</protein>
<dbReference type="InterPro" id="IPR017972">
    <property type="entry name" value="Cyt_P450_CS"/>
</dbReference>
<dbReference type="SUPFAM" id="SSF48264">
    <property type="entry name" value="Cytochrome P450"/>
    <property type="match status" value="1"/>
</dbReference>
<keyword evidence="3 8" id="KW-0349">Heme</keyword>
<dbReference type="InterPro" id="IPR001128">
    <property type="entry name" value="Cyt_P450"/>
</dbReference>
<dbReference type="PROSITE" id="PS00086">
    <property type="entry name" value="CYTOCHROME_P450"/>
    <property type="match status" value="1"/>
</dbReference>
<name>E0I744_9BACL</name>
<keyword evidence="6 8" id="KW-0408">Iron</keyword>
<dbReference type="EMBL" id="AEDD01000003">
    <property type="protein sequence ID" value="EFM11860.1"/>
    <property type="molecule type" value="Genomic_DNA"/>
</dbReference>
<keyword evidence="7 8" id="KW-0503">Monooxygenase</keyword>
<keyword evidence="5 8" id="KW-0560">Oxidoreductase</keyword>
<dbReference type="GO" id="GO:0004497">
    <property type="term" value="F:monooxygenase activity"/>
    <property type="evidence" value="ECO:0007669"/>
    <property type="project" value="UniProtKB-KW"/>
</dbReference>
<evidence type="ECO:0000256" key="7">
    <source>
        <dbReference type="ARBA" id="ARBA00023033"/>
    </source>
</evidence>
<dbReference type="Pfam" id="PF00067">
    <property type="entry name" value="p450"/>
    <property type="match status" value="1"/>
</dbReference>
<evidence type="ECO:0000313" key="10">
    <source>
        <dbReference type="EMBL" id="EFM11860.1"/>
    </source>
</evidence>
<dbReference type="OrthoDB" id="9789468at2"/>
<keyword evidence="11" id="KW-1185">Reference proteome</keyword>
<accession>E0I744</accession>
<dbReference type="STRING" id="717606.PaecuDRAFT_1468"/>
<evidence type="ECO:0000313" key="11">
    <source>
        <dbReference type="Proteomes" id="UP000005387"/>
    </source>
</evidence>
<reference evidence="10 11" key="1">
    <citation type="submission" date="2010-07" db="EMBL/GenBank/DDBJ databases">
        <title>The draft genome of Paenibacillus curdlanolyticus YK9.</title>
        <authorList>
            <consortium name="US DOE Joint Genome Institute (JGI-PGF)"/>
            <person name="Lucas S."/>
            <person name="Copeland A."/>
            <person name="Lapidus A."/>
            <person name="Cheng J.-F."/>
            <person name="Bruce D."/>
            <person name="Goodwin L."/>
            <person name="Pitluck S."/>
            <person name="Land M.L."/>
            <person name="Hauser L."/>
            <person name="Chang Y.-J."/>
            <person name="Jeffries C."/>
            <person name="Anderson I.J."/>
            <person name="Johnson E."/>
            <person name="Loganathan U."/>
            <person name="Mulhopadhyay B."/>
            <person name="Kyrpides N."/>
            <person name="Woyke T.J."/>
        </authorList>
    </citation>
    <scope>NUCLEOTIDE SEQUENCE [LARGE SCALE GENOMIC DNA]</scope>
    <source>
        <strain evidence="10 11">YK9</strain>
    </source>
</reference>
<dbReference type="GO" id="GO:0020037">
    <property type="term" value="F:heme binding"/>
    <property type="evidence" value="ECO:0007669"/>
    <property type="project" value="InterPro"/>
</dbReference>
<dbReference type="GO" id="GO:0005506">
    <property type="term" value="F:iron ion binding"/>
    <property type="evidence" value="ECO:0007669"/>
    <property type="project" value="InterPro"/>
</dbReference>
<dbReference type="Gene3D" id="1.10.630.10">
    <property type="entry name" value="Cytochrome P450"/>
    <property type="match status" value="1"/>
</dbReference>
<dbReference type="GO" id="GO:0016125">
    <property type="term" value="P:sterol metabolic process"/>
    <property type="evidence" value="ECO:0007669"/>
    <property type="project" value="TreeGrafter"/>
</dbReference>
<feature type="region of interest" description="Disordered" evidence="9">
    <location>
        <begin position="1"/>
        <end position="27"/>
    </location>
</feature>
<dbReference type="PANTHER" id="PTHR24286">
    <property type="entry name" value="CYTOCHROME P450 26"/>
    <property type="match status" value="1"/>
</dbReference>
<evidence type="ECO:0000256" key="1">
    <source>
        <dbReference type="ARBA" id="ARBA00001971"/>
    </source>
</evidence>
<dbReference type="RefSeq" id="WP_006037479.1">
    <property type="nucleotide sequence ID" value="NZ_AEDD01000003.1"/>
</dbReference>
<proteinExistence type="inferred from homology"/>
<dbReference type="eggNOG" id="COG2124">
    <property type="taxonomic scope" value="Bacteria"/>
</dbReference>
<evidence type="ECO:0000256" key="3">
    <source>
        <dbReference type="ARBA" id="ARBA00022617"/>
    </source>
</evidence>
<dbReference type="Proteomes" id="UP000005387">
    <property type="component" value="Unassembled WGS sequence"/>
</dbReference>
<gene>
    <name evidence="10" type="ORF">PaecuDRAFT_1468</name>
</gene>
<dbReference type="InterPro" id="IPR002397">
    <property type="entry name" value="Cyt_P450_B"/>
</dbReference>
<dbReference type="GO" id="GO:0016705">
    <property type="term" value="F:oxidoreductase activity, acting on paired donors, with incorporation or reduction of molecular oxygen"/>
    <property type="evidence" value="ECO:0007669"/>
    <property type="project" value="InterPro"/>
</dbReference>
<evidence type="ECO:0000256" key="6">
    <source>
        <dbReference type="ARBA" id="ARBA00023004"/>
    </source>
</evidence>
<comment type="cofactor">
    <cofactor evidence="1">
        <name>heme</name>
        <dbReference type="ChEBI" id="CHEBI:30413"/>
    </cofactor>
</comment>
<evidence type="ECO:0000256" key="9">
    <source>
        <dbReference type="SAM" id="MobiDB-lite"/>
    </source>
</evidence>
<dbReference type="InterPro" id="IPR036396">
    <property type="entry name" value="Cyt_P450_sf"/>
</dbReference>
<evidence type="ECO:0000256" key="8">
    <source>
        <dbReference type="RuleBase" id="RU000461"/>
    </source>
</evidence>
<evidence type="ECO:0000256" key="5">
    <source>
        <dbReference type="ARBA" id="ARBA00023002"/>
    </source>
</evidence>